<keyword evidence="1" id="KW-0472">Membrane</keyword>
<dbReference type="Proteomes" id="UP000637423">
    <property type="component" value="Unassembled WGS sequence"/>
</dbReference>
<reference evidence="2" key="1">
    <citation type="journal article" date="2014" name="Int. J. Syst. Evol. Microbiol.">
        <title>Complete genome sequence of Corynebacterium casei LMG S-19264T (=DSM 44701T), isolated from a smear-ripened cheese.</title>
        <authorList>
            <consortium name="US DOE Joint Genome Institute (JGI-PGF)"/>
            <person name="Walter F."/>
            <person name="Albersmeier A."/>
            <person name="Kalinowski J."/>
            <person name="Ruckert C."/>
        </authorList>
    </citation>
    <scope>NUCLEOTIDE SEQUENCE</scope>
    <source>
        <strain evidence="2">CGMCC 1.10998</strain>
    </source>
</reference>
<sequence>MRRRLYFMLPDVPSARSMLDELLLARVEERYIHFHAKDGTLLPDMPEANFLQKTDLVHGAEVGMVIGGLSGLIAGTLLLLFPPEGLELKTIAVLIAGFGGALFGSWASGMAAAAIPNSRLKPFAEGVEQGQVLLIVDLPLRRVKEVEEMIARRHPEIRFGGVEAHIPAFP</sequence>
<proteinExistence type="predicted"/>
<keyword evidence="3" id="KW-1185">Reference proteome</keyword>
<reference evidence="2" key="2">
    <citation type="submission" date="2020-09" db="EMBL/GenBank/DDBJ databases">
        <authorList>
            <person name="Sun Q."/>
            <person name="Zhou Y."/>
        </authorList>
    </citation>
    <scope>NUCLEOTIDE SEQUENCE</scope>
    <source>
        <strain evidence="2">CGMCC 1.10998</strain>
    </source>
</reference>
<keyword evidence="1" id="KW-1133">Transmembrane helix</keyword>
<accession>A0A916XN56</accession>
<comment type="caution">
    <text evidence="2">The sequence shown here is derived from an EMBL/GenBank/DDBJ whole genome shotgun (WGS) entry which is preliminary data.</text>
</comment>
<name>A0A916XN56_9BURK</name>
<dbReference type="EMBL" id="BMED01000004">
    <property type="protein sequence ID" value="GGC86365.1"/>
    <property type="molecule type" value="Genomic_DNA"/>
</dbReference>
<evidence type="ECO:0000313" key="3">
    <source>
        <dbReference type="Proteomes" id="UP000637423"/>
    </source>
</evidence>
<keyword evidence="1" id="KW-0812">Transmembrane</keyword>
<dbReference type="RefSeq" id="WP_229751219.1">
    <property type="nucleotide sequence ID" value="NZ_BMED01000004.1"/>
</dbReference>
<feature type="transmembrane region" description="Helical" evidence="1">
    <location>
        <begin position="93"/>
        <end position="115"/>
    </location>
</feature>
<evidence type="ECO:0000313" key="2">
    <source>
        <dbReference type="EMBL" id="GGC86365.1"/>
    </source>
</evidence>
<evidence type="ECO:0008006" key="4">
    <source>
        <dbReference type="Google" id="ProtNLM"/>
    </source>
</evidence>
<evidence type="ECO:0000256" key="1">
    <source>
        <dbReference type="SAM" id="Phobius"/>
    </source>
</evidence>
<protein>
    <recommendedName>
        <fullName evidence="4">DUF1269 domain-containing protein</fullName>
    </recommendedName>
</protein>
<organism evidence="2 3">
    <name type="scientific">Undibacterium terreum</name>
    <dbReference type="NCBI Taxonomy" id="1224302"/>
    <lineage>
        <taxon>Bacteria</taxon>
        <taxon>Pseudomonadati</taxon>
        <taxon>Pseudomonadota</taxon>
        <taxon>Betaproteobacteria</taxon>
        <taxon>Burkholderiales</taxon>
        <taxon>Oxalobacteraceae</taxon>
        <taxon>Undibacterium</taxon>
    </lineage>
</organism>
<gene>
    <name evidence="2" type="ORF">GCM10011396_37080</name>
</gene>
<feature type="transmembrane region" description="Helical" evidence="1">
    <location>
        <begin position="62"/>
        <end position="81"/>
    </location>
</feature>
<dbReference type="AlphaFoldDB" id="A0A916XN56"/>